<dbReference type="AlphaFoldDB" id="E6UBX8"/>
<dbReference type="InterPro" id="IPR017951">
    <property type="entry name" value="Urease_asu_c"/>
</dbReference>
<dbReference type="PANTHER" id="PTHR43440:SF1">
    <property type="entry name" value="UREASE"/>
    <property type="match status" value="1"/>
</dbReference>
<protein>
    <submittedName>
        <fullName evidence="5">Amidohydrolase</fullName>
    </submittedName>
</protein>
<dbReference type="InterPro" id="IPR011059">
    <property type="entry name" value="Metal-dep_hydrolase_composite"/>
</dbReference>
<evidence type="ECO:0000313" key="6">
    <source>
        <dbReference type="Proteomes" id="UP000006919"/>
    </source>
</evidence>
<dbReference type="Gene3D" id="3.20.20.140">
    <property type="entry name" value="Metal-dependent hydrolases"/>
    <property type="match status" value="1"/>
</dbReference>
<dbReference type="GO" id="GO:0005737">
    <property type="term" value="C:cytoplasm"/>
    <property type="evidence" value="ECO:0007669"/>
    <property type="project" value="UniProtKB-SubCell"/>
</dbReference>
<dbReference type="GO" id="GO:0043419">
    <property type="term" value="P:urea catabolic process"/>
    <property type="evidence" value="ECO:0007669"/>
    <property type="project" value="UniProtKB-UniPathway"/>
</dbReference>
<name>E6UBX8_RUMA7</name>
<evidence type="ECO:0000256" key="2">
    <source>
        <dbReference type="ARBA" id="ARBA00022801"/>
    </source>
</evidence>
<dbReference type="Pfam" id="PF00449">
    <property type="entry name" value="Urease_alpha"/>
    <property type="match status" value="1"/>
</dbReference>
<dbReference type="Proteomes" id="UP000006919">
    <property type="component" value="Chromosome"/>
</dbReference>
<dbReference type="EMBL" id="CP002403">
    <property type="protein sequence ID" value="ADU21529.1"/>
    <property type="molecule type" value="Genomic_DNA"/>
</dbReference>
<keyword evidence="2 5" id="KW-0378">Hydrolase</keyword>
<dbReference type="PANTHER" id="PTHR43440">
    <property type="entry name" value="UREASE"/>
    <property type="match status" value="1"/>
</dbReference>
<comment type="subcellular location">
    <subcellularLocation>
        <location evidence="3">Cytoplasm</location>
    </subcellularLocation>
</comment>
<dbReference type="HOGENOM" id="CLU_997103_0_0_9"/>
<accession>E6UBX8</accession>
<evidence type="ECO:0000259" key="4">
    <source>
        <dbReference type="PROSITE" id="PS51368"/>
    </source>
</evidence>
<proteinExistence type="predicted"/>
<dbReference type="STRING" id="697329.Rumal_1003"/>
<feature type="domain" description="Urease" evidence="4">
    <location>
        <begin position="154"/>
        <end position="279"/>
    </location>
</feature>
<dbReference type="eggNOG" id="COG0804">
    <property type="taxonomic scope" value="Bacteria"/>
</dbReference>
<dbReference type="OrthoDB" id="9802793at2"/>
<dbReference type="Gene3D" id="2.30.40.10">
    <property type="entry name" value="Urease, subunit C, domain 1"/>
    <property type="match status" value="2"/>
</dbReference>
<dbReference type="InterPro" id="IPR011612">
    <property type="entry name" value="Urease_alpha_N_dom"/>
</dbReference>
<dbReference type="SUPFAM" id="SSF51338">
    <property type="entry name" value="Composite domain of metallo-dependent hydrolases"/>
    <property type="match status" value="1"/>
</dbReference>
<dbReference type="PROSITE" id="PS51368">
    <property type="entry name" value="UREASE_3"/>
    <property type="match status" value="1"/>
</dbReference>
<dbReference type="GO" id="GO:0009039">
    <property type="term" value="F:urease activity"/>
    <property type="evidence" value="ECO:0007669"/>
    <property type="project" value="InterPro"/>
</dbReference>
<dbReference type="SUPFAM" id="SSF51556">
    <property type="entry name" value="Metallo-dependent hydrolases"/>
    <property type="match status" value="1"/>
</dbReference>
<keyword evidence="1" id="KW-0479">Metal-binding</keyword>
<sequence length="279" mass="30503">MTFHIGDRIELAGFGKVSVEDTPEDLQNKTDNDADIVLKNALVVDSTGVYPADVSISDGVIVSVGTSQNAMKTYDADGYVLTAGRIFTGKVSEAGNAEELLFSGYSTAIFELDCGRERVAEVLMEKNSLPVNLGFIPSADSCRCFVSDDFCPVLDRGSHTDFEGENSDIMRRIAEQTILPAFRCGISSHVGTIEVGKLADLFLWRPEEFFRKPAKIFKSGRLVFDSTLTDRRDIVYSLLSCSTEWGVRNPCAFFTSVGAAKGYLGRRMGCERNVIAVEG</sequence>
<organism evidence="5 6">
    <name type="scientific">Ruminococcus albus (strain ATCC 27210 / DSM 20455 / JCM 14654 / NCDO 2250 / 7)</name>
    <dbReference type="NCBI Taxonomy" id="697329"/>
    <lineage>
        <taxon>Bacteria</taxon>
        <taxon>Bacillati</taxon>
        <taxon>Bacillota</taxon>
        <taxon>Clostridia</taxon>
        <taxon>Eubacteriales</taxon>
        <taxon>Oscillospiraceae</taxon>
        <taxon>Ruminococcus</taxon>
    </lineage>
</organism>
<gene>
    <name evidence="5" type="ordered locus">Rumal_1003</name>
</gene>
<dbReference type="RefSeq" id="WP_013497707.1">
    <property type="nucleotide sequence ID" value="NC_014833.1"/>
</dbReference>
<dbReference type="GO" id="GO:0016151">
    <property type="term" value="F:nickel cation binding"/>
    <property type="evidence" value="ECO:0007669"/>
    <property type="project" value="InterPro"/>
</dbReference>
<comment type="caution">
    <text evidence="3">Lacks conserved residue(s) required for the propagation of feature annotation.</text>
</comment>
<evidence type="ECO:0000256" key="1">
    <source>
        <dbReference type="ARBA" id="ARBA00022723"/>
    </source>
</evidence>
<dbReference type="UniPathway" id="UPA00258">
    <property type="reaction ID" value="UER00370"/>
</dbReference>
<evidence type="ECO:0000256" key="3">
    <source>
        <dbReference type="PROSITE-ProRule" id="PRU00700"/>
    </source>
</evidence>
<evidence type="ECO:0000313" key="5">
    <source>
        <dbReference type="EMBL" id="ADU21529.1"/>
    </source>
</evidence>
<keyword evidence="3" id="KW-0963">Cytoplasm</keyword>
<reference evidence="5 6" key="1">
    <citation type="journal article" date="2011" name="J. Bacteriol.">
        <title>Complete genome of the cellulolytic ruminal bacterium Ruminococcus albus 7.</title>
        <authorList>
            <person name="Suen G."/>
            <person name="Stevenson D.M."/>
            <person name="Bruce D.C."/>
            <person name="Chertkov O."/>
            <person name="Copeland A."/>
            <person name="Cheng J.F."/>
            <person name="Detter C."/>
            <person name="Detter J.C."/>
            <person name="Goodwin L.A."/>
            <person name="Han C.S."/>
            <person name="Hauser L.J."/>
            <person name="Ivanova N.N."/>
            <person name="Kyrpides N.C."/>
            <person name="Land M.L."/>
            <person name="Lapidus A."/>
            <person name="Lucas S."/>
            <person name="Ovchinnikova G."/>
            <person name="Pitluck S."/>
            <person name="Tapia R."/>
            <person name="Woyke T."/>
            <person name="Boyum J."/>
            <person name="Mead D."/>
            <person name="Weimer P.J."/>
        </authorList>
    </citation>
    <scope>NUCLEOTIDE SEQUENCE [LARGE SCALE GENOMIC DNA]</scope>
    <source>
        <strain evidence="6">ATCC 27210 / DSM 20455 / JCM 14654 / NCDO 2250 / 7</strain>
    </source>
</reference>
<dbReference type="InterPro" id="IPR032466">
    <property type="entry name" value="Metal_Hydrolase"/>
</dbReference>
<dbReference type="InterPro" id="IPR050112">
    <property type="entry name" value="Urease_alpha_subunit"/>
</dbReference>
<dbReference type="KEGG" id="ral:Rumal_1003"/>